<evidence type="ECO:0000256" key="5">
    <source>
        <dbReference type="ARBA" id="ARBA00022777"/>
    </source>
</evidence>
<keyword evidence="5 7" id="KW-0418">Kinase</keyword>
<dbReference type="Gene3D" id="3.30.200.20">
    <property type="entry name" value="Phosphorylase Kinase, domain 1"/>
    <property type="match status" value="1"/>
</dbReference>
<evidence type="ECO:0000256" key="2">
    <source>
        <dbReference type="ARBA" id="ARBA00022527"/>
    </source>
</evidence>
<dbReference type="InterPro" id="IPR050205">
    <property type="entry name" value="CDPK_Ser/Thr_kinases"/>
</dbReference>
<keyword evidence="6" id="KW-0067">ATP-binding</keyword>
<dbReference type="Gene3D" id="1.10.510.10">
    <property type="entry name" value="Transferase(Phosphotransferase) domain 1"/>
    <property type="match status" value="1"/>
</dbReference>
<gene>
    <name evidence="7" type="primary">CRK1</name>
    <name evidence="7" type="ORF">Zm00014a_025434</name>
</gene>
<name>A0A3L6F198_MAIZE</name>
<evidence type="ECO:0000313" key="7">
    <source>
        <dbReference type="EMBL" id="PWZ26071.1"/>
    </source>
</evidence>
<organism evidence="7">
    <name type="scientific">Zea mays</name>
    <name type="common">Maize</name>
    <dbReference type="NCBI Taxonomy" id="4577"/>
    <lineage>
        <taxon>Eukaryota</taxon>
        <taxon>Viridiplantae</taxon>
        <taxon>Streptophyta</taxon>
        <taxon>Embryophyta</taxon>
        <taxon>Tracheophyta</taxon>
        <taxon>Spermatophyta</taxon>
        <taxon>Magnoliopsida</taxon>
        <taxon>Liliopsida</taxon>
        <taxon>Poales</taxon>
        <taxon>Poaceae</taxon>
        <taxon>PACMAD clade</taxon>
        <taxon>Panicoideae</taxon>
        <taxon>Andropogonodae</taxon>
        <taxon>Andropogoneae</taxon>
        <taxon>Tripsacinae</taxon>
        <taxon>Zea</taxon>
    </lineage>
</organism>
<dbReference type="SUPFAM" id="SSF56112">
    <property type="entry name" value="Protein kinase-like (PK-like)"/>
    <property type="match status" value="1"/>
</dbReference>
<sequence length="276" mass="32055">MLVQHQLSLTPFFSVLACAQIERAGAEAEWKILYSLSKNGDGLLRKDVARSVYDGTLFSRLAPRWKSLDREKLISMIMIKIKHLLHERINHLTWLFDLELILIVTCSSSKAVEVLEAYEVTLEDDYPLENERYEHNEMLLYKYNRHFTAKYELGKEGDQFFPPMVLALALSFPCRMTMAISIEDVRREVKILKALSGHSNLVKFYDACEDALNVYIIMEPFWAQTESGIFRLVLRADPNFDDSPWQSVSPEAKDFVKRLLNKDYRKRMTAAQALYS</sequence>
<dbReference type="ExpressionAtlas" id="A0A3L6F198">
    <property type="expression patterns" value="baseline and differential"/>
</dbReference>
<evidence type="ECO:0000256" key="4">
    <source>
        <dbReference type="ARBA" id="ARBA00022741"/>
    </source>
</evidence>
<proteinExistence type="inferred from homology"/>
<dbReference type="AlphaFoldDB" id="A0A3L6F198"/>
<comment type="similarity">
    <text evidence="1">Belongs to the caleosin family.</text>
</comment>
<evidence type="ECO:0000256" key="3">
    <source>
        <dbReference type="ARBA" id="ARBA00022679"/>
    </source>
</evidence>
<protein>
    <submittedName>
        <fullName evidence="7">CDPK-related kinase 1</fullName>
    </submittedName>
</protein>
<dbReference type="Proteomes" id="UP000251960">
    <property type="component" value="Chromosome 4"/>
</dbReference>
<evidence type="ECO:0000256" key="1">
    <source>
        <dbReference type="ARBA" id="ARBA00006765"/>
    </source>
</evidence>
<dbReference type="EMBL" id="NCVQ01000005">
    <property type="protein sequence ID" value="PWZ26071.1"/>
    <property type="molecule type" value="Genomic_DNA"/>
</dbReference>
<evidence type="ECO:0000256" key="6">
    <source>
        <dbReference type="ARBA" id="ARBA00022840"/>
    </source>
</evidence>
<reference evidence="7" key="1">
    <citation type="journal article" date="2018" name="Nat. Genet.">
        <title>Extensive intraspecific gene order and gene structural variations between Mo17 and other maize genomes.</title>
        <authorList>
            <person name="Sun S."/>
            <person name="Zhou Y."/>
            <person name="Chen J."/>
            <person name="Shi J."/>
            <person name="Zhao H."/>
            <person name="Zhao H."/>
            <person name="Song W."/>
            <person name="Zhang M."/>
            <person name="Cui Y."/>
            <person name="Dong X."/>
            <person name="Liu H."/>
            <person name="Ma X."/>
            <person name="Jiao Y."/>
            <person name="Wang B."/>
            <person name="Wei X."/>
            <person name="Stein J.C."/>
            <person name="Glaubitz J.C."/>
            <person name="Lu F."/>
            <person name="Yu G."/>
            <person name="Liang C."/>
            <person name="Fengler K."/>
            <person name="Li B."/>
            <person name="Rafalski A."/>
            <person name="Schnable P.S."/>
            <person name="Ware D.H."/>
            <person name="Buckler E.S."/>
            <person name="Lai J."/>
        </authorList>
    </citation>
    <scope>NUCLEOTIDE SEQUENCE [LARGE SCALE GENOMIC DNA]</scope>
    <source>
        <tissue evidence="7">Seedling</tissue>
    </source>
</reference>
<dbReference type="InterPro" id="IPR007736">
    <property type="entry name" value="Caleosin-related"/>
</dbReference>
<dbReference type="GO" id="GO:0004674">
    <property type="term" value="F:protein serine/threonine kinase activity"/>
    <property type="evidence" value="ECO:0007669"/>
    <property type="project" value="UniProtKB-KW"/>
</dbReference>
<keyword evidence="2" id="KW-0723">Serine/threonine-protein kinase</keyword>
<dbReference type="Pfam" id="PF05042">
    <property type="entry name" value="Caleosin"/>
    <property type="match status" value="1"/>
</dbReference>
<dbReference type="InterPro" id="IPR011009">
    <property type="entry name" value="Kinase-like_dom_sf"/>
</dbReference>
<dbReference type="GO" id="GO:0005524">
    <property type="term" value="F:ATP binding"/>
    <property type="evidence" value="ECO:0007669"/>
    <property type="project" value="UniProtKB-KW"/>
</dbReference>
<keyword evidence="4" id="KW-0547">Nucleotide-binding</keyword>
<accession>A0A3L6F198</accession>
<comment type="caution">
    <text evidence="7">The sequence shown here is derived from an EMBL/GenBank/DDBJ whole genome shotgun (WGS) entry which is preliminary data.</text>
</comment>
<keyword evidence="3" id="KW-0808">Transferase</keyword>
<dbReference type="PANTHER" id="PTHR24349">
    <property type="entry name" value="SERINE/THREONINE-PROTEIN KINASE"/>
    <property type="match status" value="1"/>
</dbReference>